<feature type="compositionally biased region" description="Polar residues" evidence="1">
    <location>
        <begin position="228"/>
        <end position="239"/>
    </location>
</feature>
<feature type="compositionally biased region" description="Polar residues" evidence="1">
    <location>
        <begin position="211"/>
        <end position="220"/>
    </location>
</feature>
<gene>
    <name evidence="2" type="ORF">NVP1245O_28</name>
</gene>
<dbReference type="Proteomes" id="UP000272163">
    <property type="component" value="Segment"/>
</dbReference>
<feature type="region of interest" description="Disordered" evidence="1">
    <location>
        <begin position="211"/>
        <end position="241"/>
    </location>
</feature>
<evidence type="ECO:0000313" key="2">
    <source>
        <dbReference type="EMBL" id="AUR97941.1"/>
    </source>
</evidence>
<reference evidence="2 3" key="1">
    <citation type="submission" date="2017-11" db="EMBL/GenBank/DDBJ databases">
        <title>A major lineage of nontailed dsDNA viruses as unrecognized killers of marine bacteria.</title>
        <authorList>
            <person name="Kauffman K.M."/>
            <person name="Hussain F.A."/>
            <person name="Yang J."/>
            <person name="Arevalo P."/>
            <person name="Brown J.M."/>
            <person name="Chang W.K."/>
            <person name="VanInsberghe D."/>
            <person name="Elsherbini J."/>
            <person name="Cutler M.B."/>
            <person name="Kelly L."/>
            <person name="Polz M.F."/>
        </authorList>
    </citation>
    <scope>NUCLEOTIDE SEQUENCE [LARGE SCALE GENOMIC DNA]</scope>
</reference>
<protein>
    <submittedName>
        <fullName evidence="2">Uncharacterized protein</fullName>
    </submittedName>
</protein>
<evidence type="ECO:0000313" key="3">
    <source>
        <dbReference type="Proteomes" id="UP000272163"/>
    </source>
</evidence>
<keyword evidence="3" id="KW-1185">Reference proteome</keyword>
<dbReference type="EMBL" id="MG592610">
    <property type="protein sequence ID" value="AUR97941.1"/>
    <property type="molecule type" value="Genomic_DNA"/>
</dbReference>
<accession>A0A2I7RWK4</accession>
<organism evidence="2 3">
    <name type="scientific">Vibrio phage 1.245.O._10N.261.54.C7</name>
    <dbReference type="NCBI Taxonomy" id="1881236"/>
    <lineage>
        <taxon>Viruses</taxon>
        <taxon>Duplodnaviria</taxon>
        <taxon>Heunggongvirae</taxon>
        <taxon>Uroviricota</taxon>
        <taxon>Caudoviricetes</taxon>
        <taxon>Schitoviridae</taxon>
        <taxon>Pariacacavirus</taxon>
        <taxon>Pariacacavirus 1245O</taxon>
    </lineage>
</organism>
<name>A0A2I7RWK4_9CAUD</name>
<evidence type="ECO:0000256" key="1">
    <source>
        <dbReference type="SAM" id="MobiDB-lite"/>
    </source>
</evidence>
<sequence>MTIRLQGILPDPFGNPCGKAVIRFTAEATEGGVLKGVDATHITLADGSYDFPLHEGRYLLEINYTDEFQESGSVVVDEFTPTDITLQALILYATPYTPPLVDDLPTHWETLFQNVIGSDEWDRQAEQQVRIEDKFVNEDKTIAKADESYLSKETLTTSTGSASAVNQTLAFEDNYGRSASYDKNEVSATDVSIKSGQEVYSDNAEVTAVQTTRLDASETSSETRKELTNQSVSTTSQDSVGDVTEALSKSLNNTEAKSTTTTSIGSDVITEKKYIDATTLVEALLEQNVVVENVEAFDRLKVTKDYSQRDIQVDTFNVGSTLSVDTKTDVVTVAGQLRLTNGDDYKGPVGDSAFYEYAYASQEEKDQNIWHIDSIDNPYPIPEGSVVWRKHRMVTIVDGVRTEGQWSEPYLLTGKDGEAGDTLYWDYKYKADNVLDDPDADYPAGWDATLLDGYLYRIERLVKDGVYQGSWSTPARIAGADGDNGELVYEEYMYSPQGVTKPDTEPSDWHYDFVTGDYYRSSRLVKYPAGTPLPIPEDLDPSLTTNWTNPTLITPRKGYEYVDGEQGTHGAGSYVLEWDDAYNSGNGYQNLVKTIEPVLTEAHVEFWYFQVVDRDSQSGDVLTIQQGNTSTPMQWLRGDTGWEDFVQVVDGNALFNGSVVAEKIKADTINGDHISATAKIIAGTGNNIGALDGIDSTYRIYAGHATPASAPFRVDQSGKMFSTSGQIGGWSIDGNSIYAGTKDTSGYTSGGITLYGNGNSSSFHSKEFYIDTAGNAYFKGSLSAADGTFSGTVYANKIDGDVTSGLVIDGNHTDATGGWTTHDVVNVNGSSEKTRRLVVQLNLYASASRSGTGNSGSVFASVQARMTGSFGTVYSDIVTTPGDYHTSTDGGTTSVSAQKMITLIGTVNANTTGTMTIQVRRVSGGGSSITTRVHGLATSSSSDTQIADLYIAQLIPSGSDLGT</sequence>
<proteinExistence type="predicted"/>